<evidence type="ECO:0000256" key="8">
    <source>
        <dbReference type="SAM" id="Phobius"/>
    </source>
</evidence>
<reference evidence="10 11" key="1">
    <citation type="submission" date="2020-11" db="EMBL/GenBank/DDBJ databases">
        <title>Enhanced detection system for hospital associated transmission using whole genome sequencing surveillance.</title>
        <authorList>
            <person name="Harrison L.H."/>
            <person name="Van Tyne D."/>
            <person name="Marsh J.W."/>
            <person name="Griffith M.P."/>
            <person name="Snyder D.J."/>
            <person name="Cooper V.S."/>
            <person name="Mustapha M."/>
        </authorList>
    </citation>
    <scope>NUCLEOTIDE SEQUENCE [LARGE SCALE GENOMIC DNA]</scope>
    <source>
        <strain evidence="10 11">PR00075</strain>
    </source>
</reference>
<dbReference type="Proteomes" id="UP000614721">
    <property type="component" value="Unassembled WGS sequence"/>
</dbReference>
<feature type="transmembrane region" description="Helical" evidence="8">
    <location>
        <begin position="32"/>
        <end position="49"/>
    </location>
</feature>
<dbReference type="EMBL" id="JADSJP010000004">
    <property type="protein sequence ID" value="MBG2878314.1"/>
    <property type="molecule type" value="Genomic_DNA"/>
</dbReference>
<gene>
    <name evidence="10" type="ORF">I4902_03400</name>
</gene>
<feature type="transmembrane region" description="Helical" evidence="8">
    <location>
        <begin position="129"/>
        <end position="146"/>
    </location>
</feature>
<dbReference type="Gene3D" id="3.40.720.10">
    <property type="entry name" value="Alkaline Phosphatase, subunit A"/>
    <property type="match status" value="1"/>
</dbReference>
<keyword evidence="5 8" id="KW-1133">Transmembrane helix</keyword>
<organism evidence="10 11">
    <name type="scientific">Proteus alimentorum</name>
    <dbReference type="NCBI Taxonomy" id="1973495"/>
    <lineage>
        <taxon>Bacteria</taxon>
        <taxon>Pseudomonadati</taxon>
        <taxon>Pseudomonadota</taxon>
        <taxon>Gammaproteobacteria</taxon>
        <taxon>Enterobacterales</taxon>
        <taxon>Morganellaceae</taxon>
        <taxon>Proteus</taxon>
    </lineage>
</organism>
<keyword evidence="3 10" id="KW-0808">Transferase</keyword>
<evidence type="ECO:0000313" key="10">
    <source>
        <dbReference type="EMBL" id="MBG2878314.1"/>
    </source>
</evidence>
<evidence type="ECO:0000256" key="2">
    <source>
        <dbReference type="ARBA" id="ARBA00022475"/>
    </source>
</evidence>
<dbReference type="InterPro" id="IPR000917">
    <property type="entry name" value="Sulfatase_N"/>
</dbReference>
<evidence type="ECO:0000256" key="3">
    <source>
        <dbReference type="ARBA" id="ARBA00022679"/>
    </source>
</evidence>
<feature type="domain" description="Sulfatase N-terminal" evidence="9">
    <location>
        <begin position="204"/>
        <end position="471"/>
    </location>
</feature>
<feature type="transmembrane region" description="Helical" evidence="8">
    <location>
        <begin position="96"/>
        <end position="117"/>
    </location>
</feature>
<dbReference type="Pfam" id="PF00884">
    <property type="entry name" value="Sulfatase"/>
    <property type="match status" value="1"/>
</dbReference>
<dbReference type="InterPro" id="IPR017850">
    <property type="entry name" value="Alkaline_phosphatase_core_sf"/>
</dbReference>
<comment type="subcellular location">
    <subcellularLocation>
        <location evidence="1">Cell membrane</location>
        <topology evidence="1">Multi-pass membrane protein</topology>
    </subcellularLocation>
</comment>
<evidence type="ECO:0000256" key="1">
    <source>
        <dbReference type="ARBA" id="ARBA00004651"/>
    </source>
</evidence>
<dbReference type="SUPFAM" id="SSF53649">
    <property type="entry name" value="Alkaline phosphatase-like"/>
    <property type="match status" value="1"/>
</dbReference>
<keyword evidence="2" id="KW-1003">Cell membrane</keyword>
<dbReference type="PANTHER" id="PTHR30443">
    <property type="entry name" value="INNER MEMBRANE PROTEIN"/>
    <property type="match status" value="1"/>
</dbReference>
<dbReference type="GO" id="GO:0016740">
    <property type="term" value="F:transferase activity"/>
    <property type="evidence" value="ECO:0007669"/>
    <property type="project" value="UniProtKB-KW"/>
</dbReference>
<dbReference type="CDD" id="cd16017">
    <property type="entry name" value="LptA"/>
    <property type="match status" value="1"/>
</dbReference>
<proteinExistence type="inferred from homology"/>
<keyword evidence="6 8" id="KW-0472">Membrane</keyword>
<dbReference type="RefSeq" id="WP_196578037.1">
    <property type="nucleotide sequence ID" value="NZ_JADSJP010000004.1"/>
</dbReference>
<feature type="transmembrane region" description="Helical" evidence="8">
    <location>
        <begin position="9"/>
        <end position="26"/>
    </location>
</feature>
<evidence type="ECO:0000259" key="9">
    <source>
        <dbReference type="Pfam" id="PF00884"/>
    </source>
</evidence>
<evidence type="ECO:0000313" key="11">
    <source>
        <dbReference type="Proteomes" id="UP000614721"/>
    </source>
</evidence>
<comment type="caution">
    <text evidence="10">The sequence shown here is derived from an EMBL/GenBank/DDBJ whole genome shotgun (WGS) entry which is preliminary data.</text>
</comment>
<keyword evidence="11" id="KW-1185">Reference proteome</keyword>
<accession>A0ABS0IQN6</accession>
<dbReference type="PANTHER" id="PTHR30443:SF4">
    <property type="entry name" value="PHOSPHOETHANOLAMINE TRANSFERASE OPGE-RELATED"/>
    <property type="match status" value="1"/>
</dbReference>
<evidence type="ECO:0000256" key="5">
    <source>
        <dbReference type="ARBA" id="ARBA00022989"/>
    </source>
</evidence>
<comment type="similarity">
    <text evidence="7">Belongs to the phosphoethanolamine transferase family.</text>
</comment>
<name>A0ABS0IQN6_9GAMM</name>
<keyword evidence="4 8" id="KW-0812">Transmembrane</keyword>
<protein>
    <submittedName>
        <fullName evidence="10">Phosphoethanolamine transferase</fullName>
    </submittedName>
</protein>
<sequence length="519" mass="59932">MKILYKNKVIQCLILLTFVLLLHISLGYKLRFFYVLSFTAFLLCLSARFKKSYSICIILLSIIGAIYTPIGLKYGSPNINSVISFFYTNTNETLEFIHTLSPINLIFSFFIIVFGFLSLKISIFIKNKLALFITFIFIITSVTWPIKSFMNNGSYDIEIKLPILRFFNDIKKHYDSVKIENEWINVELKKKDNWDPIKQEQYDNYILVIGESVRRDFMQSYGFPINNTPFLEKSPVIQFNNYISAAPSTLFSLPPSLTLTDKNTNNTELQNNIITLAKKAGLNTYWLSNQGSMIGSDSIISTIGKRADTYHFLSKGDYHNNGLTTDNDLLPDIQKALSNNNEKNKLIVVHLIGSHSQACARTQDKYDDFFQSTELSCYIQSIKNTDKLLENIVTMSNNTDKSWSLLYFSDHGLSYENKGEGYAKLTHDDKFKQNFEIPLFILSSDSKEKKYITERRNGRYFMSLFSEWTGITDSKIPNHCHMISNDVCDDQDTVINFQKEHIDYNSLPEDKINYSLEKE</sequence>
<feature type="transmembrane region" description="Helical" evidence="8">
    <location>
        <begin position="56"/>
        <end position="76"/>
    </location>
</feature>
<dbReference type="InterPro" id="IPR040423">
    <property type="entry name" value="PEA_transferase"/>
</dbReference>
<dbReference type="InterPro" id="IPR058130">
    <property type="entry name" value="PEA_transf_C"/>
</dbReference>
<evidence type="ECO:0000256" key="4">
    <source>
        <dbReference type="ARBA" id="ARBA00022692"/>
    </source>
</evidence>
<evidence type="ECO:0000256" key="7">
    <source>
        <dbReference type="ARBA" id="ARBA00038481"/>
    </source>
</evidence>
<evidence type="ECO:0000256" key="6">
    <source>
        <dbReference type="ARBA" id="ARBA00023136"/>
    </source>
</evidence>